<accession>A0A2P8A5C8</accession>
<dbReference type="AlphaFoldDB" id="A0A2P8A5C8"/>
<evidence type="ECO:0000313" key="2">
    <source>
        <dbReference type="Proteomes" id="UP000243723"/>
    </source>
</evidence>
<keyword evidence="2" id="KW-1185">Reference proteome</keyword>
<evidence type="ECO:0000313" key="1">
    <source>
        <dbReference type="EMBL" id="PSK55673.1"/>
    </source>
</evidence>
<sequence>MPTKPSAAFTRSPDISIPPQQFANDLQDAINRAIPGVYTSWERVRVLALHFANTPDDFVDLEQFLLKTFEDVYAYETESYAIESTIKLRDKLIDFRRAGDKPNHLNIIVYSGHSDFDPTLGLTLFGNFDKRGNQVEPVFEWSRNEGILDCDNHGRVLLIFDSCFSGAASRRKKGPELVAASDSLKQASADVMTCFTKALIQKLKDLAGAPKSIAEICHELDREISRGSSILLVSPKHIGEKGRDSIVLERLTNERPTKKSRRDSMPKEHTQYVQMSVHLKADQDISYGDWEKWLTTGLPRSVKHIDIEVQSICPTPDFVVIFTIPRIFWDCLDEQSSAYNFIAHVSGKNCLQRQPQLTLRSGNVGAENRKPLF</sequence>
<comment type="caution">
    <text evidence="1">The sequence shown here is derived from an EMBL/GenBank/DDBJ whole genome shotgun (WGS) entry which is preliminary data.</text>
</comment>
<reference evidence="1 2" key="1">
    <citation type="submission" date="2017-05" db="EMBL/GenBank/DDBJ databases">
        <title>Draft genome sequence of Elsinoe australis.</title>
        <authorList>
            <person name="Cheng Q."/>
        </authorList>
    </citation>
    <scope>NUCLEOTIDE SEQUENCE [LARGE SCALE GENOMIC DNA]</scope>
    <source>
        <strain evidence="1 2">NL1</strain>
    </source>
</reference>
<name>A0A2P8A5C8_9PEZI</name>
<dbReference type="Proteomes" id="UP000243723">
    <property type="component" value="Unassembled WGS sequence"/>
</dbReference>
<protein>
    <submittedName>
        <fullName evidence="1">Uncharacterized protein</fullName>
    </submittedName>
</protein>
<dbReference type="STRING" id="40998.A0A2P8A5C8"/>
<dbReference type="EMBL" id="NHZQ01000066">
    <property type="protein sequence ID" value="PSK55673.1"/>
    <property type="molecule type" value="Genomic_DNA"/>
</dbReference>
<proteinExistence type="predicted"/>
<gene>
    <name evidence="1" type="ORF">B9Z65_4551</name>
</gene>
<organism evidence="1 2">
    <name type="scientific">Elsinoe australis</name>
    <dbReference type="NCBI Taxonomy" id="40998"/>
    <lineage>
        <taxon>Eukaryota</taxon>
        <taxon>Fungi</taxon>
        <taxon>Dikarya</taxon>
        <taxon>Ascomycota</taxon>
        <taxon>Pezizomycotina</taxon>
        <taxon>Dothideomycetes</taxon>
        <taxon>Dothideomycetidae</taxon>
        <taxon>Myriangiales</taxon>
        <taxon>Elsinoaceae</taxon>
        <taxon>Elsinoe</taxon>
    </lineage>
</organism>
<dbReference type="OrthoDB" id="4760831at2759"/>